<dbReference type="Proteomes" id="UP000321570">
    <property type="component" value="Unassembled WGS sequence"/>
</dbReference>
<gene>
    <name evidence="2" type="ORF">HDID_LOCUS4729</name>
    <name evidence="3" type="ORF">WMSIL1_LOCUS9181</name>
</gene>
<dbReference type="WBParaSite" id="HDID_0000473101-mRNA-1">
    <property type="protein sequence ID" value="HDID_0000473101-mRNA-1"/>
    <property type="gene ID" value="HDID_0000473101"/>
</dbReference>
<dbReference type="EMBL" id="CABIJS010000355">
    <property type="protein sequence ID" value="VUZ50260.1"/>
    <property type="molecule type" value="Genomic_DNA"/>
</dbReference>
<evidence type="ECO:0000256" key="1">
    <source>
        <dbReference type="SAM" id="MobiDB-lite"/>
    </source>
</evidence>
<protein>
    <submittedName>
        <fullName evidence="2 6">Uncharacterized protein</fullName>
    </submittedName>
</protein>
<name>A0A0R3SIG6_HYMDI</name>
<reference evidence="2 4" key="2">
    <citation type="submission" date="2018-11" db="EMBL/GenBank/DDBJ databases">
        <authorList>
            <consortium name="Pathogen Informatics"/>
        </authorList>
    </citation>
    <scope>NUCLEOTIDE SEQUENCE [LARGE SCALE GENOMIC DNA]</scope>
</reference>
<dbReference type="EMBL" id="UYSG01001948">
    <property type="protein sequence ID" value="VDL54545.1"/>
    <property type="molecule type" value="Genomic_DNA"/>
</dbReference>
<proteinExistence type="predicted"/>
<feature type="region of interest" description="Disordered" evidence="1">
    <location>
        <begin position="60"/>
        <end position="103"/>
    </location>
</feature>
<sequence>MSNYHRWSPNRPLNFSICRRTAPNHLTVNCHEFDDVRPSKPLFKDDFCLHFVVELPNIAGESYSGRKEEKQCPPEHSPATKKNRAGQKPEVANPPKLSQPETE</sequence>
<accession>A0A0R3SIG6</accession>
<evidence type="ECO:0000313" key="5">
    <source>
        <dbReference type="Proteomes" id="UP000321570"/>
    </source>
</evidence>
<reference evidence="6" key="1">
    <citation type="submission" date="2017-02" db="UniProtKB">
        <authorList>
            <consortium name="WormBaseParasite"/>
        </authorList>
    </citation>
    <scope>IDENTIFICATION</scope>
</reference>
<dbReference type="Proteomes" id="UP000274504">
    <property type="component" value="Unassembled WGS sequence"/>
</dbReference>
<evidence type="ECO:0000313" key="3">
    <source>
        <dbReference type="EMBL" id="VUZ50260.1"/>
    </source>
</evidence>
<organism evidence="6">
    <name type="scientific">Hymenolepis diminuta</name>
    <name type="common">Rat tapeworm</name>
    <dbReference type="NCBI Taxonomy" id="6216"/>
    <lineage>
        <taxon>Eukaryota</taxon>
        <taxon>Metazoa</taxon>
        <taxon>Spiralia</taxon>
        <taxon>Lophotrochozoa</taxon>
        <taxon>Platyhelminthes</taxon>
        <taxon>Cestoda</taxon>
        <taxon>Eucestoda</taxon>
        <taxon>Cyclophyllidea</taxon>
        <taxon>Hymenolepididae</taxon>
        <taxon>Hymenolepis</taxon>
    </lineage>
</organism>
<keyword evidence="5" id="KW-1185">Reference proteome</keyword>
<dbReference type="AlphaFoldDB" id="A0A0R3SIG6"/>
<evidence type="ECO:0000313" key="6">
    <source>
        <dbReference type="WBParaSite" id="HDID_0000473101-mRNA-1"/>
    </source>
</evidence>
<feature type="compositionally biased region" description="Basic and acidic residues" evidence="1">
    <location>
        <begin position="64"/>
        <end position="73"/>
    </location>
</feature>
<evidence type="ECO:0000313" key="2">
    <source>
        <dbReference type="EMBL" id="VDL54545.1"/>
    </source>
</evidence>
<reference evidence="3 5" key="3">
    <citation type="submission" date="2019-07" db="EMBL/GenBank/DDBJ databases">
        <authorList>
            <person name="Jastrzebski P J."/>
            <person name="Paukszto L."/>
            <person name="Jastrzebski P J."/>
        </authorList>
    </citation>
    <scope>NUCLEOTIDE SEQUENCE [LARGE SCALE GENOMIC DNA]</scope>
    <source>
        <strain evidence="3 5">WMS-il1</strain>
    </source>
</reference>
<evidence type="ECO:0000313" key="4">
    <source>
        <dbReference type="Proteomes" id="UP000274504"/>
    </source>
</evidence>